<gene>
    <name evidence="1" type="ORF">HE1_00170</name>
</gene>
<evidence type="ECO:0000313" key="2">
    <source>
        <dbReference type="Proteomes" id="UP000024842"/>
    </source>
</evidence>
<keyword evidence="2" id="KW-1185">Reference proteome</keyword>
<comment type="caution">
    <text evidence="1">The sequence shown here is derived from an EMBL/GenBank/DDBJ whole genome shotgun (WGS) entry which is preliminary data.</text>
</comment>
<dbReference type="OrthoDB" id="29815at2"/>
<evidence type="ECO:0008006" key="3">
    <source>
        <dbReference type="Google" id="ProtNLM"/>
    </source>
</evidence>
<sequence length="109" mass="12427">MILGGGIAGKKKMLTLSFAQDKDRVLNKQRWDIERLFRTMKTQGVNFENTPMKDLGRLSKLDDFIRFYNGPYTRNCLQKNSQSTFVIHTSQGGSGRSKINSYSLISAIF</sequence>
<accession>A0A023DY24</accession>
<dbReference type="AlphaFoldDB" id="A0A023DY24"/>
<dbReference type="Proteomes" id="UP000024842">
    <property type="component" value="Unassembled WGS sequence"/>
</dbReference>
<proteinExistence type="predicted"/>
<dbReference type="EMBL" id="BAUP01000034">
    <property type="protein sequence ID" value="GAJ45860.1"/>
    <property type="molecule type" value="Genomic_DNA"/>
</dbReference>
<organism evidence="1 2">
    <name type="scientific">Holospora elegans E1</name>
    <dbReference type="NCBI Taxonomy" id="1427503"/>
    <lineage>
        <taxon>Bacteria</taxon>
        <taxon>Pseudomonadati</taxon>
        <taxon>Pseudomonadota</taxon>
        <taxon>Alphaproteobacteria</taxon>
        <taxon>Holosporales</taxon>
        <taxon>Holosporaceae</taxon>
        <taxon>Holospora</taxon>
    </lineage>
</organism>
<name>A0A023DY24_9PROT</name>
<evidence type="ECO:0000313" key="1">
    <source>
        <dbReference type="EMBL" id="GAJ45860.1"/>
    </source>
</evidence>
<reference evidence="1 2" key="1">
    <citation type="journal article" date="2014" name="FEMS Microbiol. Lett.">
        <title>Draft genome sequences of three Holospora species (Holospora obtusa, Holospora undulata, and Holospora elegans), endonuclear symbiotic bacteria of the ciliate Paramecium caudatum.</title>
        <authorList>
            <person name="Dohra H."/>
            <person name="Tanaka K."/>
            <person name="Suzuki T."/>
            <person name="Fujishima M."/>
            <person name="Suzuki H."/>
        </authorList>
    </citation>
    <scope>NUCLEOTIDE SEQUENCE [LARGE SCALE GENOMIC DNA]</scope>
    <source>
        <strain evidence="1 2">E1</strain>
    </source>
</reference>
<protein>
    <recommendedName>
        <fullName evidence="3">Transposase IS4-like domain-containing protein</fullName>
    </recommendedName>
</protein>